<reference evidence="4 5" key="2">
    <citation type="submission" date="2018-07" db="EMBL/GenBank/DDBJ databases">
        <title>Annotation of Aphanomyces astaci genome assembly.</title>
        <authorList>
            <person name="Studholme D.J."/>
        </authorList>
    </citation>
    <scope>NUCLEOTIDE SEQUENCE [LARGE SCALE GENOMIC DNA]</scope>
    <source>
        <strain evidence="4">Pc</strain>
    </source>
</reference>
<dbReference type="SUPFAM" id="SSF52218">
    <property type="entry name" value="Flavoproteins"/>
    <property type="match status" value="1"/>
</dbReference>
<evidence type="ECO:0000259" key="1">
    <source>
        <dbReference type="Pfam" id="PF03358"/>
    </source>
</evidence>
<dbReference type="PANTHER" id="PTHR30543:SF21">
    <property type="entry name" value="NAD(P)H-DEPENDENT FMN REDUCTASE LOT6"/>
    <property type="match status" value="1"/>
</dbReference>
<dbReference type="GO" id="GO:0005829">
    <property type="term" value="C:cytosol"/>
    <property type="evidence" value="ECO:0007669"/>
    <property type="project" value="TreeGrafter"/>
</dbReference>
<dbReference type="EMBL" id="KI913158">
    <property type="protein sequence ID" value="ETV71693.1"/>
    <property type="molecule type" value="Genomic_DNA"/>
</dbReference>
<evidence type="ECO:0000313" key="4">
    <source>
        <dbReference type="EMBL" id="RQM20406.1"/>
    </source>
</evidence>
<organism evidence="2">
    <name type="scientific">Aphanomyces astaci</name>
    <name type="common">Crayfish plague agent</name>
    <dbReference type="NCBI Taxonomy" id="112090"/>
    <lineage>
        <taxon>Eukaryota</taxon>
        <taxon>Sar</taxon>
        <taxon>Stramenopiles</taxon>
        <taxon>Oomycota</taxon>
        <taxon>Saprolegniomycetes</taxon>
        <taxon>Saprolegniales</taxon>
        <taxon>Verrucalvaceae</taxon>
        <taxon>Aphanomyces</taxon>
    </lineage>
</organism>
<accession>W4FW40</accession>
<dbReference type="PANTHER" id="PTHR30543">
    <property type="entry name" value="CHROMATE REDUCTASE"/>
    <property type="match status" value="1"/>
</dbReference>
<evidence type="ECO:0000313" key="3">
    <source>
        <dbReference type="EMBL" id="ETV71693.1"/>
    </source>
</evidence>
<feature type="domain" description="NADPH-dependent FMN reductase-like" evidence="1">
    <location>
        <begin position="5"/>
        <end position="144"/>
    </location>
</feature>
<dbReference type="InterPro" id="IPR029039">
    <property type="entry name" value="Flavoprotein-like_sf"/>
</dbReference>
<protein>
    <recommendedName>
        <fullName evidence="1">NADPH-dependent FMN reductase-like domain-containing protein</fullName>
    </recommendedName>
</protein>
<dbReference type="GeneID" id="20815121"/>
<sequence length="212" mass="22727">MPLTVSIVLGSVRPGRQGLRVAKYLQAKLDAAGFNVHLIDPLELNLPLFVNRFAYLPAELKSEALTSLQAKFEASDAFVVITPEYNHTFSPVISNTLNYFYSEYANKIAGIVTYSVGGFGGVRAAGPLRPFFGELGFATIPKELPFPVVQNVLNEDGALSADAGASGEAIESGTKQFVNELKWYAAALKTARAGGGPQKVLLVTIILVVRLP</sequence>
<keyword evidence="5" id="KW-1185">Reference proteome</keyword>
<dbReference type="GeneID" id="20815122"/>
<dbReference type="OrthoDB" id="68575at2759"/>
<evidence type="ECO:0000313" key="5">
    <source>
        <dbReference type="Proteomes" id="UP000284702"/>
    </source>
</evidence>
<dbReference type="STRING" id="112090.W4FW40"/>
<evidence type="ECO:0000313" key="2">
    <source>
        <dbReference type="EMBL" id="ETV71692.1"/>
    </source>
</evidence>
<dbReference type="AlphaFoldDB" id="W4FW40"/>
<dbReference type="EMBL" id="MZMZ02003896">
    <property type="protein sequence ID" value="RQM20406.1"/>
    <property type="molecule type" value="Genomic_DNA"/>
</dbReference>
<dbReference type="RefSeq" id="XP_009838881.1">
    <property type="nucleotide sequence ID" value="XM_009840579.1"/>
</dbReference>
<dbReference type="EMBL" id="KI913158">
    <property type="protein sequence ID" value="ETV71692.1"/>
    <property type="molecule type" value="Genomic_DNA"/>
</dbReference>
<dbReference type="Gene3D" id="3.40.50.360">
    <property type="match status" value="1"/>
</dbReference>
<dbReference type="VEuPathDB" id="FungiDB:H257_13125"/>
<name>W4FW40_APHAT</name>
<dbReference type="Pfam" id="PF03358">
    <property type="entry name" value="FMN_red"/>
    <property type="match status" value="1"/>
</dbReference>
<dbReference type="InterPro" id="IPR050712">
    <property type="entry name" value="NAD(P)H-dep_reductase"/>
</dbReference>
<dbReference type="GO" id="GO:0016491">
    <property type="term" value="F:oxidoreductase activity"/>
    <property type="evidence" value="ECO:0007669"/>
    <property type="project" value="InterPro"/>
</dbReference>
<dbReference type="RefSeq" id="XP_009838880.1">
    <property type="nucleotide sequence ID" value="XM_009840578.1"/>
</dbReference>
<dbReference type="GO" id="GO:0010181">
    <property type="term" value="F:FMN binding"/>
    <property type="evidence" value="ECO:0007669"/>
    <property type="project" value="TreeGrafter"/>
</dbReference>
<reference evidence="2" key="1">
    <citation type="submission" date="2013-12" db="EMBL/GenBank/DDBJ databases">
        <title>The Genome Sequence of Aphanomyces astaci APO3.</title>
        <authorList>
            <consortium name="The Broad Institute Genomics Platform"/>
            <person name="Russ C."/>
            <person name="Tyler B."/>
            <person name="van West P."/>
            <person name="Dieguez-Uribeondo J."/>
            <person name="Young S.K."/>
            <person name="Zeng Q."/>
            <person name="Gargeya S."/>
            <person name="Fitzgerald M."/>
            <person name="Abouelleil A."/>
            <person name="Alvarado L."/>
            <person name="Chapman S.B."/>
            <person name="Gainer-Dewar J."/>
            <person name="Goldberg J."/>
            <person name="Griggs A."/>
            <person name="Gujja S."/>
            <person name="Hansen M."/>
            <person name="Howarth C."/>
            <person name="Imamovic A."/>
            <person name="Ireland A."/>
            <person name="Larimer J."/>
            <person name="McCowan C."/>
            <person name="Murphy C."/>
            <person name="Pearson M."/>
            <person name="Poon T.W."/>
            <person name="Priest M."/>
            <person name="Roberts A."/>
            <person name="Saif S."/>
            <person name="Shea T."/>
            <person name="Sykes S."/>
            <person name="Wortman J."/>
            <person name="Nusbaum C."/>
            <person name="Birren B."/>
        </authorList>
    </citation>
    <scope>NUCLEOTIDE SEQUENCE [LARGE SCALE GENOMIC DNA]</scope>
    <source>
        <strain evidence="2">APO3</strain>
    </source>
</reference>
<dbReference type="Proteomes" id="UP000284702">
    <property type="component" value="Unassembled WGS sequence"/>
</dbReference>
<dbReference type="InterPro" id="IPR005025">
    <property type="entry name" value="FMN_Rdtase-like_dom"/>
</dbReference>
<proteinExistence type="predicted"/>
<gene>
    <name evidence="4" type="ORF">B5M09_010582</name>
    <name evidence="2" type="ORF">H257_13125</name>
    <name evidence="3" type="ORF">H257_13126</name>
</gene>
<dbReference type="VEuPathDB" id="FungiDB:H257_13126"/>